<comment type="caution">
    <text evidence="1">The sequence shown here is derived from an EMBL/GenBank/DDBJ whole genome shotgun (WGS) entry which is preliminary data.</text>
</comment>
<reference evidence="1 2" key="2">
    <citation type="journal article" date="2023" name="Plant Pathol.">
        <title>Dismantling and reorganizing Pseudomonas marginalis sensu#lato.</title>
        <authorList>
            <person name="Sawada H."/>
            <person name="Fujikawa T."/>
            <person name="Satou M."/>
        </authorList>
    </citation>
    <scope>NUCLEOTIDE SEQUENCE [LARGE SCALE GENOMIC DNA]</scope>
    <source>
        <strain evidence="1 2">MAFF 212408</strain>
    </source>
</reference>
<evidence type="ECO:0000313" key="1">
    <source>
        <dbReference type="EMBL" id="MPR02510.1"/>
    </source>
</evidence>
<reference evidence="1 2" key="1">
    <citation type="journal article" date="2020" name="Int. J. Syst. Evol. Microbiol.">
        <title>Pseudomonas kitaguniensis sp. nov., a pathogen causing bacterial rot of Welsh onion in Japan.</title>
        <authorList>
            <person name="Sawada H."/>
            <person name="Fujikawa T."/>
            <person name="Nishiwaki Y."/>
            <person name="Horita H."/>
        </authorList>
    </citation>
    <scope>NUCLEOTIDE SEQUENCE [LARGE SCALE GENOMIC DNA]</scope>
    <source>
        <strain evidence="1 2">MAFF 212408</strain>
    </source>
</reference>
<dbReference type="RefSeq" id="WP_152746506.1">
    <property type="nucleotide sequence ID" value="NZ_VUAZ01000055.1"/>
</dbReference>
<keyword evidence="2" id="KW-1185">Reference proteome</keyword>
<dbReference type="EMBL" id="VUAZ01000055">
    <property type="protein sequence ID" value="MPR02510.1"/>
    <property type="molecule type" value="Genomic_DNA"/>
</dbReference>
<evidence type="ECO:0000313" key="2">
    <source>
        <dbReference type="Proteomes" id="UP000326112"/>
    </source>
</evidence>
<name>A0A5N7KKD6_9PSED</name>
<protein>
    <submittedName>
        <fullName evidence="1">Uncharacterized protein</fullName>
    </submittedName>
</protein>
<accession>A0A5N7KKD6</accession>
<gene>
    <name evidence="1" type="ORF">F0169_10775</name>
</gene>
<proteinExistence type="predicted"/>
<sequence>MAVKLKKSQLQTDVYTYTWTRDDNDAPFAGLEDRRQVDKDEGYEVLYFLDKLLSKHGKDSDADVHAAENALHHKDLSSVTDRVKLTTAVEKILGW</sequence>
<dbReference type="Proteomes" id="UP000326112">
    <property type="component" value="Unassembled WGS sequence"/>
</dbReference>
<organism evidence="1 2">
    <name type="scientific">Pseudomonas kitaguniensis</name>
    <dbReference type="NCBI Taxonomy" id="2607908"/>
    <lineage>
        <taxon>Bacteria</taxon>
        <taxon>Pseudomonadati</taxon>
        <taxon>Pseudomonadota</taxon>
        <taxon>Gammaproteobacteria</taxon>
        <taxon>Pseudomonadales</taxon>
        <taxon>Pseudomonadaceae</taxon>
        <taxon>Pseudomonas</taxon>
    </lineage>
</organism>